<sequence length="334" mass="37841">MQTPPDAQDPVNADDASEVGDVHEASSLASLRSSILENQVENGRTYHSLSAGKYSYPNDDRENERLDIQHHIWMICFEDELALNPGHKTAKRVLDLGTGTGIWAIDYADAFPSAEVIGVDLSPIQPGWTPPNCFFEVDDLEKEWMWKQPFDFIMCRGMAGAFADVPAIIQKVYNLVPISNLNPGGWFEIGDLALPLGCDDGTVSEESAIWKWHNAVYEASKKMGRPIDSLSVHMDSMKAAGFVDIELREFKWPLNSWPKDPRLSDIGDWQYHNLNMGLEGLSLALLTRVMDWTKEEVMALCALARKDLRDRKLHAYWRIQCVYARKPEQKENEE</sequence>
<dbReference type="SUPFAM" id="SSF53335">
    <property type="entry name" value="S-adenosyl-L-methionine-dependent methyltransferases"/>
    <property type="match status" value="1"/>
</dbReference>
<comment type="caution">
    <text evidence="3">The sequence shown here is derived from an EMBL/GenBank/DDBJ whole genome shotgun (WGS) entry which is preliminary data.</text>
</comment>
<evidence type="ECO:0000256" key="2">
    <source>
        <dbReference type="SAM" id="MobiDB-lite"/>
    </source>
</evidence>
<dbReference type="AlphaFoldDB" id="A0AAD9YDH4"/>
<gene>
    <name evidence="3" type="ORF">CKAH01_17122</name>
</gene>
<proteinExistence type="inferred from homology"/>
<dbReference type="GO" id="GO:0032259">
    <property type="term" value="P:methylation"/>
    <property type="evidence" value="ECO:0007669"/>
    <property type="project" value="UniProtKB-KW"/>
</dbReference>
<organism evidence="3 4">
    <name type="scientific">Colletotrichum kahawae</name>
    <name type="common">Coffee berry disease fungus</name>
    <dbReference type="NCBI Taxonomy" id="34407"/>
    <lineage>
        <taxon>Eukaryota</taxon>
        <taxon>Fungi</taxon>
        <taxon>Dikarya</taxon>
        <taxon>Ascomycota</taxon>
        <taxon>Pezizomycotina</taxon>
        <taxon>Sordariomycetes</taxon>
        <taxon>Hypocreomycetidae</taxon>
        <taxon>Glomerellales</taxon>
        <taxon>Glomerellaceae</taxon>
        <taxon>Colletotrichum</taxon>
        <taxon>Colletotrichum gloeosporioides species complex</taxon>
    </lineage>
</organism>
<dbReference type="Proteomes" id="UP001281614">
    <property type="component" value="Unassembled WGS sequence"/>
</dbReference>
<dbReference type="CDD" id="cd02440">
    <property type="entry name" value="AdoMet_MTases"/>
    <property type="match status" value="1"/>
</dbReference>
<dbReference type="Pfam" id="PF13489">
    <property type="entry name" value="Methyltransf_23"/>
    <property type="match status" value="1"/>
</dbReference>
<dbReference type="InterPro" id="IPR029063">
    <property type="entry name" value="SAM-dependent_MTases_sf"/>
</dbReference>
<keyword evidence="3" id="KW-0489">Methyltransferase</keyword>
<dbReference type="EMBL" id="VYYT01000207">
    <property type="protein sequence ID" value="KAK2756837.1"/>
    <property type="molecule type" value="Genomic_DNA"/>
</dbReference>
<accession>A0AAD9YDH4</accession>
<evidence type="ECO:0000313" key="3">
    <source>
        <dbReference type="EMBL" id="KAK2756837.1"/>
    </source>
</evidence>
<evidence type="ECO:0000256" key="1">
    <source>
        <dbReference type="ARBA" id="ARBA00038158"/>
    </source>
</evidence>
<feature type="region of interest" description="Disordered" evidence="2">
    <location>
        <begin position="1"/>
        <end position="23"/>
    </location>
</feature>
<dbReference type="PANTHER" id="PTHR43591:SF31">
    <property type="entry name" value="LAEA-LIKE, PUTATIVE (AFU_ORTHOLOGUE AFUA_8G01930)-RELATED"/>
    <property type="match status" value="1"/>
</dbReference>
<evidence type="ECO:0000313" key="4">
    <source>
        <dbReference type="Proteomes" id="UP001281614"/>
    </source>
</evidence>
<dbReference type="Gene3D" id="3.40.50.150">
    <property type="entry name" value="Vaccinia Virus protein VP39"/>
    <property type="match status" value="1"/>
</dbReference>
<keyword evidence="3" id="KW-0808">Transferase</keyword>
<name>A0AAD9YDH4_COLKA</name>
<dbReference type="PANTHER" id="PTHR43591">
    <property type="entry name" value="METHYLTRANSFERASE"/>
    <property type="match status" value="1"/>
</dbReference>
<reference evidence="3" key="1">
    <citation type="submission" date="2023-02" db="EMBL/GenBank/DDBJ databases">
        <title>Colletotrichum kahawae CIFC_Que2 genome sequencing and assembly.</title>
        <authorList>
            <person name="Baroncelli R."/>
        </authorList>
    </citation>
    <scope>NUCLEOTIDE SEQUENCE</scope>
    <source>
        <strain evidence="3">CIFC_Que2</strain>
    </source>
</reference>
<protein>
    <submittedName>
        <fullName evidence="3">Methyltransferase domain-containing protein</fullName>
    </submittedName>
</protein>
<comment type="similarity">
    <text evidence="1">Belongs to the methyltransferase superfamily. LaeA methyltransferase family.</text>
</comment>
<keyword evidence="4" id="KW-1185">Reference proteome</keyword>
<dbReference type="GO" id="GO:0008168">
    <property type="term" value="F:methyltransferase activity"/>
    <property type="evidence" value="ECO:0007669"/>
    <property type="project" value="UniProtKB-KW"/>
</dbReference>